<accession>A0A7W3XQ50</accession>
<dbReference type="AlphaFoldDB" id="A0A7W3XQ50"/>
<comment type="caution">
    <text evidence="1">The sequence shown here is derived from an EMBL/GenBank/DDBJ whole genome shotgun (WGS) entry which is preliminary data.</text>
</comment>
<proteinExistence type="predicted"/>
<sequence length="51" mass="5481">MTTKIVYYLTLFFIKLVGKTVLLSIKNAVDGASLCSAYSCSCALSEGLSQK</sequence>
<dbReference type="Proteomes" id="UP000567067">
    <property type="component" value="Unassembled WGS sequence"/>
</dbReference>
<name>A0A7W3XQ50_9BACL</name>
<reference evidence="1 2" key="1">
    <citation type="submission" date="2020-08" db="EMBL/GenBank/DDBJ databases">
        <title>Genomic Encyclopedia of Type Strains, Phase III (KMG-III): the genomes of soil and plant-associated and newly described type strains.</title>
        <authorList>
            <person name="Whitman W."/>
        </authorList>
    </citation>
    <scope>NUCLEOTIDE SEQUENCE [LARGE SCALE GENOMIC DNA]</scope>
    <source>
        <strain evidence="1 2">CECT 8693</strain>
    </source>
</reference>
<dbReference type="EMBL" id="JACJIP010000002">
    <property type="protein sequence ID" value="MBA9084006.1"/>
    <property type="molecule type" value="Genomic_DNA"/>
</dbReference>
<protein>
    <submittedName>
        <fullName evidence="1">Uncharacterized protein</fullName>
    </submittedName>
</protein>
<organism evidence="1 2">
    <name type="scientific">Fontibacillus solani</name>
    <dbReference type="NCBI Taxonomy" id="1572857"/>
    <lineage>
        <taxon>Bacteria</taxon>
        <taxon>Bacillati</taxon>
        <taxon>Bacillota</taxon>
        <taxon>Bacilli</taxon>
        <taxon>Bacillales</taxon>
        <taxon>Paenibacillaceae</taxon>
        <taxon>Fontibacillus</taxon>
    </lineage>
</organism>
<keyword evidence="2" id="KW-1185">Reference proteome</keyword>
<evidence type="ECO:0000313" key="2">
    <source>
        <dbReference type="Proteomes" id="UP000567067"/>
    </source>
</evidence>
<evidence type="ECO:0000313" key="1">
    <source>
        <dbReference type="EMBL" id="MBA9084006.1"/>
    </source>
</evidence>
<gene>
    <name evidence="1" type="ORF">FHR92_000460</name>
</gene>